<dbReference type="GO" id="GO:0036464">
    <property type="term" value="C:cytoplasmic ribonucleoprotein granule"/>
    <property type="evidence" value="ECO:0007669"/>
    <property type="project" value="UniProtKB-ARBA"/>
</dbReference>
<feature type="region of interest" description="Disordered" evidence="3">
    <location>
        <begin position="201"/>
        <end position="221"/>
    </location>
</feature>
<feature type="compositionally biased region" description="Basic and acidic residues" evidence="3">
    <location>
        <begin position="13"/>
        <end position="52"/>
    </location>
</feature>
<feature type="compositionally biased region" description="Basic and acidic residues" evidence="3">
    <location>
        <begin position="208"/>
        <end position="221"/>
    </location>
</feature>
<keyword evidence="4" id="KW-0648">Protein biosynthesis</keyword>
<feature type="compositionally biased region" description="Basic and acidic residues" evidence="3">
    <location>
        <begin position="162"/>
        <end position="177"/>
    </location>
</feature>
<feature type="region of interest" description="Disordered" evidence="3">
    <location>
        <begin position="237"/>
        <end position="268"/>
    </location>
</feature>
<dbReference type="GO" id="GO:0005634">
    <property type="term" value="C:nucleus"/>
    <property type="evidence" value="ECO:0007669"/>
    <property type="project" value="TreeGrafter"/>
</dbReference>
<dbReference type="EMBL" id="GAIX01004309">
    <property type="protein sequence ID" value="JAA88251.1"/>
    <property type="molecule type" value="Transcribed_RNA"/>
</dbReference>
<dbReference type="PANTHER" id="PTHR12269:SF1">
    <property type="entry name" value="EUKARYOTIC TRANSLATION INITIATION FACTOR 4E TRANSPORTER"/>
    <property type="match status" value="1"/>
</dbReference>
<feature type="compositionally biased region" description="Polar residues" evidence="3">
    <location>
        <begin position="122"/>
        <end position="139"/>
    </location>
</feature>
<feature type="compositionally biased region" description="Pro residues" evidence="3">
    <location>
        <begin position="248"/>
        <end position="268"/>
    </location>
</feature>
<comment type="subcellular location">
    <subcellularLocation>
        <location evidence="1">Cytoplasm</location>
    </subcellularLocation>
</comment>
<feature type="non-terminal residue" evidence="4">
    <location>
        <position position="268"/>
    </location>
</feature>
<name>S4P847_9NEOP</name>
<feature type="compositionally biased region" description="Basic and acidic residues" evidence="3">
    <location>
        <begin position="110"/>
        <end position="120"/>
    </location>
</feature>
<accession>S4P847</accession>
<dbReference type="GO" id="GO:0003743">
    <property type="term" value="F:translation initiation factor activity"/>
    <property type="evidence" value="ECO:0007669"/>
    <property type="project" value="UniProtKB-KW"/>
</dbReference>
<keyword evidence="4" id="KW-0396">Initiation factor</keyword>
<evidence type="ECO:0000256" key="1">
    <source>
        <dbReference type="ARBA" id="ARBA00004496"/>
    </source>
</evidence>
<dbReference type="Pfam" id="PF10477">
    <property type="entry name" value="EIF4E-T"/>
    <property type="match status" value="1"/>
</dbReference>
<dbReference type="GO" id="GO:0017148">
    <property type="term" value="P:negative regulation of translation"/>
    <property type="evidence" value="ECO:0007669"/>
    <property type="project" value="TreeGrafter"/>
</dbReference>
<feature type="compositionally biased region" description="Low complexity" evidence="3">
    <location>
        <begin position="1"/>
        <end position="10"/>
    </location>
</feature>
<feature type="compositionally biased region" description="Basic and acidic residues" evidence="3">
    <location>
        <begin position="59"/>
        <end position="80"/>
    </location>
</feature>
<keyword evidence="2" id="KW-0963">Cytoplasm</keyword>
<dbReference type="GO" id="GO:0003729">
    <property type="term" value="F:mRNA binding"/>
    <property type="evidence" value="ECO:0007669"/>
    <property type="project" value="TreeGrafter"/>
</dbReference>
<dbReference type="InterPro" id="IPR018862">
    <property type="entry name" value="eIF4E-T"/>
</dbReference>
<dbReference type="AlphaFoldDB" id="S4P847"/>
<organism evidence="4">
    <name type="scientific">Pararge aegeria</name>
    <name type="common">speckled wood butterfly</name>
    <dbReference type="NCBI Taxonomy" id="116150"/>
    <lineage>
        <taxon>Eukaryota</taxon>
        <taxon>Metazoa</taxon>
        <taxon>Ecdysozoa</taxon>
        <taxon>Arthropoda</taxon>
        <taxon>Hexapoda</taxon>
        <taxon>Insecta</taxon>
        <taxon>Pterygota</taxon>
        <taxon>Neoptera</taxon>
        <taxon>Endopterygota</taxon>
        <taxon>Lepidoptera</taxon>
        <taxon>Glossata</taxon>
        <taxon>Ditrysia</taxon>
        <taxon>Papilionoidea</taxon>
        <taxon>Nymphalidae</taxon>
        <taxon>Satyrinae</taxon>
        <taxon>Satyrini</taxon>
        <taxon>Parargina</taxon>
        <taxon>Pararge</taxon>
    </lineage>
</organism>
<evidence type="ECO:0000256" key="3">
    <source>
        <dbReference type="SAM" id="MobiDB-lite"/>
    </source>
</evidence>
<proteinExistence type="predicted"/>
<sequence length="268" mass="30939">MVRDVPTGTWEEGETRPETRTEPYRPPRERERDRERDERRTNGDRFERRSFGRDAFSSDIKREREDRFNNEKPHREDNRRSGGRYSQRRYDKEDEPEWFSAGPTSQLETIELRGFDEPIKKNGTSSNKDNEKCSSGSSRSPERWRSDPASPPPPPESLNNSNDKDSGVESKGEEHPLPPEPDFNLDEFLKFDSLPDVALLTNGSSETEGSRFSRWFRRDSPPADRHYERLLHTMIDDLDSSTNDRPPVVEPQPIYPTPVAPGPPGAGR</sequence>
<evidence type="ECO:0000313" key="4">
    <source>
        <dbReference type="EMBL" id="JAA88251.1"/>
    </source>
</evidence>
<dbReference type="PANTHER" id="PTHR12269">
    <property type="entry name" value="EUKARYOTIC TRANSLATION INITIATION FACTOR 4E TRANSPORTER"/>
    <property type="match status" value="1"/>
</dbReference>
<evidence type="ECO:0000256" key="2">
    <source>
        <dbReference type="ARBA" id="ARBA00022490"/>
    </source>
</evidence>
<feature type="region of interest" description="Disordered" evidence="3">
    <location>
        <begin position="1"/>
        <end position="186"/>
    </location>
</feature>
<reference evidence="4" key="1">
    <citation type="journal article" date="2013" name="BMC Genomics">
        <title>Unscrambling butterfly oogenesis.</title>
        <authorList>
            <person name="Carter J.M."/>
            <person name="Baker S.C."/>
            <person name="Pink R."/>
            <person name="Carter D.R."/>
            <person name="Collins A."/>
            <person name="Tomlin J."/>
            <person name="Gibbs M."/>
            <person name="Breuker C.J."/>
        </authorList>
    </citation>
    <scope>NUCLEOTIDE SEQUENCE</scope>
    <source>
        <tissue evidence="4">Ovary</tissue>
    </source>
</reference>
<reference evidence="4" key="2">
    <citation type="submission" date="2013-05" db="EMBL/GenBank/DDBJ databases">
        <authorList>
            <person name="Carter J.-M."/>
            <person name="Baker S.C."/>
            <person name="Pink R."/>
            <person name="Carter D.R.F."/>
            <person name="Collins A."/>
            <person name="Tomlin J."/>
            <person name="Gibbs M."/>
            <person name="Breuker C.J."/>
        </authorList>
    </citation>
    <scope>NUCLEOTIDE SEQUENCE</scope>
    <source>
        <tissue evidence="4">Ovary</tissue>
    </source>
</reference>
<protein>
    <submittedName>
        <fullName evidence="4">Eukaryotic translation initiation factor 4E transporter</fullName>
    </submittedName>
</protein>